<dbReference type="CDD" id="cd18870">
    <property type="entry name" value="NUDIX_AcylCoAdiphos_Nudt19"/>
    <property type="match status" value="1"/>
</dbReference>
<comment type="cofactor">
    <cofactor evidence="1">
        <name>Mn(2+)</name>
        <dbReference type="ChEBI" id="CHEBI:29035"/>
    </cofactor>
</comment>
<dbReference type="STRING" id="1121881.SAMN02745225_00588"/>
<dbReference type="GO" id="GO:0046872">
    <property type="term" value="F:metal ion binding"/>
    <property type="evidence" value="ECO:0007669"/>
    <property type="project" value="UniProtKB-KW"/>
</dbReference>
<keyword evidence="4" id="KW-0378">Hydrolase</keyword>
<keyword evidence="3" id="KW-0479">Metal-binding</keyword>
<keyword evidence="9" id="KW-1185">Reference proteome</keyword>
<dbReference type="InterPro" id="IPR000086">
    <property type="entry name" value="NUDIX_hydrolase_dom"/>
</dbReference>
<evidence type="ECO:0000256" key="4">
    <source>
        <dbReference type="ARBA" id="ARBA00022801"/>
    </source>
</evidence>
<evidence type="ECO:0000256" key="1">
    <source>
        <dbReference type="ARBA" id="ARBA00001936"/>
    </source>
</evidence>
<dbReference type="PROSITE" id="PS51462">
    <property type="entry name" value="NUDIX"/>
    <property type="match status" value="1"/>
</dbReference>
<name>A0A1M4TFH2_9ACTN</name>
<dbReference type="InterPro" id="IPR039121">
    <property type="entry name" value="NUDT19"/>
</dbReference>
<dbReference type="SUPFAM" id="SSF55811">
    <property type="entry name" value="Nudix"/>
    <property type="match status" value="1"/>
</dbReference>
<evidence type="ECO:0000259" key="7">
    <source>
        <dbReference type="PROSITE" id="PS51462"/>
    </source>
</evidence>
<dbReference type="InterPro" id="IPR015797">
    <property type="entry name" value="NUDIX_hydrolase-like_dom_sf"/>
</dbReference>
<evidence type="ECO:0000256" key="5">
    <source>
        <dbReference type="ARBA" id="ARBA00022842"/>
    </source>
</evidence>
<dbReference type="PANTHER" id="PTHR12318">
    <property type="entry name" value="TESTOSTERONE-REGULATED PROTEIN RP2"/>
    <property type="match status" value="1"/>
</dbReference>
<dbReference type="Proteomes" id="UP000184295">
    <property type="component" value="Unassembled WGS sequence"/>
</dbReference>
<comment type="cofactor">
    <cofactor evidence="2">
        <name>Mg(2+)</name>
        <dbReference type="ChEBI" id="CHEBI:18420"/>
    </cofactor>
</comment>
<proteinExistence type="predicted"/>
<reference evidence="9" key="1">
    <citation type="submission" date="2016-11" db="EMBL/GenBank/DDBJ databases">
        <authorList>
            <person name="Varghese N."/>
            <person name="Submissions S."/>
        </authorList>
    </citation>
    <scope>NUCLEOTIDE SEQUENCE [LARGE SCALE GENOMIC DNA]</scope>
    <source>
        <strain evidence="9">DSM 19514</strain>
    </source>
</reference>
<dbReference type="EMBL" id="FQUL01000005">
    <property type="protein sequence ID" value="SHE43084.1"/>
    <property type="molecule type" value="Genomic_DNA"/>
</dbReference>
<accession>A0A1M4TFH2</accession>
<gene>
    <name evidence="8" type="ORF">SAMN02745225_00588</name>
</gene>
<dbReference type="AlphaFoldDB" id="A0A1M4TFH2"/>
<organism evidence="8 9">
    <name type="scientific">Ferrithrix thermotolerans DSM 19514</name>
    <dbReference type="NCBI Taxonomy" id="1121881"/>
    <lineage>
        <taxon>Bacteria</taxon>
        <taxon>Bacillati</taxon>
        <taxon>Actinomycetota</taxon>
        <taxon>Acidimicrobiia</taxon>
        <taxon>Acidimicrobiales</taxon>
        <taxon>Acidimicrobiaceae</taxon>
        <taxon>Ferrithrix</taxon>
    </lineage>
</organism>
<evidence type="ECO:0000313" key="8">
    <source>
        <dbReference type="EMBL" id="SHE43084.1"/>
    </source>
</evidence>
<evidence type="ECO:0000313" key="9">
    <source>
        <dbReference type="Proteomes" id="UP000184295"/>
    </source>
</evidence>
<evidence type="ECO:0000256" key="6">
    <source>
        <dbReference type="ARBA" id="ARBA00023211"/>
    </source>
</evidence>
<dbReference type="GO" id="GO:0016818">
    <property type="term" value="F:hydrolase activity, acting on acid anhydrides, in phosphorus-containing anhydrides"/>
    <property type="evidence" value="ECO:0007669"/>
    <property type="project" value="InterPro"/>
</dbReference>
<dbReference type="Gene3D" id="3.90.79.10">
    <property type="entry name" value="Nucleoside Triphosphate Pyrophosphohydrolase"/>
    <property type="match status" value="1"/>
</dbReference>
<keyword evidence="5" id="KW-0460">Magnesium</keyword>
<dbReference type="PANTHER" id="PTHR12318:SF0">
    <property type="entry name" value="ACYL-COENZYME A DIPHOSPHATASE NUDT19"/>
    <property type="match status" value="1"/>
</dbReference>
<protein>
    <recommendedName>
        <fullName evidence="7">Nudix hydrolase domain-containing protein</fullName>
    </recommendedName>
</protein>
<feature type="domain" description="Nudix hydrolase" evidence="7">
    <location>
        <begin position="3"/>
        <end position="205"/>
    </location>
</feature>
<evidence type="ECO:0000256" key="3">
    <source>
        <dbReference type="ARBA" id="ARBA00022723"/>
    </source>
</evidence>
<evidence type="ECO:0000256" key="2">
    <source>
        <dbReference type="ARBA" id="ARBA00001946"/>
    </source>
</evidence>
<sequence>MVTPKSASTVVLLKQGPRDSLYVLMLKRNVALEFVGGAYVFPGGKVDVADSNPDLYARCNGLDDSKASELLGVCKDGLSYYVCAVRESFEEAGVLLGSVRAENLGDSDLSVLRSELNSGKVTFADMARKLDLVLDCTQLTYFSHWITPEGSPRRYDTRFFVAEMPSAQDPGADSGETTSHIWVTPSQALESHQEGRFEMILPTVKTLELFLEFSSVKDALAWARSQRDVPTILPKLVSSGDSVEAILPDNPAYASSEEVYLQSARDIPL</sequence>
<keyword evidence="6" id="KW-0464">Manganese</keyword>